<dbReference type="GO" id="GO:0004553">
    <property type="term" value="F:hydrolase activity, hydrolyzing O-glycosyl compounds"/>
    <property type="evidence" value="ECO:0007669"/>
    <property type="project" value="InterPro"/>
</dbReference>
<dbReference type="SUPFAM" id="SSF51445">
    <property type="entry name" value="(Trans)glycosidases"/>
    <property type="match status" value="1"/>
</dbReference>
<accession>A0A1T5FTJ2</accession>
<sequence length="671" mass="77631">MAKRLTEIDPWLAPYEGHMIRRRSLLNDTVDVIENRYGTLKNFADRHLFYGLHKTNDQWVFREWAPSASAIYLVGAFSGWQPQQEFKLQKSSGGNWEIALPESIFKHGDYYKLWIEWDGTGGMRLPAYATRVVQDPETLLFSAQVWQPEPFIWTDQNFRVADEPVLIYEAHTGMAQEEPMVGSYIEFADKILPRIKAAGYNTLQLMAVQEHPYYGSFGYHVSNFFAPSGRFGTPEDLKFLINSAHNLGISVIMDIVHSHSVRNEEEGLSRFDGSYDQYFHSGDRGNHPAWDSRCFDYGKEEVQRFLLSNCRYWIEEFHFDGFRFDGVTSMLYTHHGLEKAFTSYDDYFDGSLDDDAVLYLTLANKLIHEIHPKAISVAEEMSGLPGITAAPNDDGLGFDYRLSMGVPDFWIKLIKEKADEEWQVGTLFHELTQHRPEEKVISYAESHDQALVGDKTIIFRLADKEMYDHMAIDHKSLVIDRAIALHKMIRLLTLSTAYGGYLNFMGNEFGHPEWIDFPREGNNWSYHYARRQWSLFDNEKLKFRWLGMFDKAMIGLARKHSLNGIPEIYLKMDNETDQVLAFERGSLLFVFNFNPSVSYTDYGIPVYPGKFRNILSADNPVYGGFDRVNENTVHFSQPVPLNKSHHQVKLYIPARTAFVLERQKVRSVYDV</sequence>
<dbReference type="Gene3D" id="2.60.40.10">
    <property type="entry name" value="Immunoglobulins"/>
    <property type="match status" value="1"/>
</dbReference>
<dbReference type="OrthoDB" id="9800174at2"/>
<dbReference type="SUPFAM" id="SSF81296">
    <property type="entry name" value="E set domains"/>
    <property type="match status" value="1"/>
</dbReference>
<dbReference type="InterPro" id="IPR013780">
    <property type="entry name" value="Glyco_hydro_b"/>
</dbReference>
<comment type="catalytic activity">
    <reaction evidence="1">
        <text>Transfers a segment of a (1-&gt;4)-alpha-D-glucan chain to a primary hydroxy group in a similar glucan chain.</text>
        <dbReference type="EC" id="2.4.1.18"/>
    </reaction>
</comment>
<dbReference type="GO" id="GO:0003844">
    <property type="term" value="F:1,4-alpha-glucan branching enzyme activity"/>
    <property type="evidence" value="ECO:0007669"/>
    <property type="project" value="UniProtKB-EC"/>
</dbReference>
<dbReference type="EMBL" id="FUYV01000008">
    <property type="protein sequence ID" value="SKB99472.1"/>
    <property type="molecule type" value="Genomic_DNA"/>
</dbReference>
<feature type="active site" description="Nucleophile" evidence="8">
    <location>
        <position position="325"/>
    </location>
</feature>
<feature type="active site" description="Proton donor" evidence="8">
    <location>
        <position position="379"/>
    </location>
</feature>
<dbReference type="CDD" id="cd11321">
    <property type="entry name" value="AmyAc_bac_euk_BE"/>
    <property type="match status" value="1"/>
</dbReference>
<feature type="domain" description="Glycosyl hydrolase family 13 catalytic" evidence="9">
    <location>
        <begin position="187"/>
        <end position="544"/>
    </location>
</feature>
<dbReference type="STRING" id="889453.SAMN03080601_01680"/>
<dbReference type="PANTHER" id="PTHR43651:SF3">
    <property type="entry name" value="1,4-ALPHA-GLUCAN-BRANCHING ENZYME"/>
    <property type="match status" value="1"/>
</dbReference>
<dbReference type="CDD" id="cd02854">
    <property type="entry name" value="E_set_GBE_euk_N"/>
    <property type="match status" value="1"/>
</dbReference>
<evidence type="ECO:0000256" key="8">
    <source>
        <dbReference type="PIRSR" id="PIRSR000463-1"/>
    </source>
</evidence>
<evidence type="ECO:0000259" key="9">
    <source>
        <dbReference type="SMART" id="SM00642"/>
    </source>
</evidence>
<dbReference type="RefSeq" id="WP_079557436.1">
    <property type="nucleotide sequence ID" value="NZ_CP021904.1"/>
</dbReference>
<dbReference type="Pfam" id="PF00128">
    <property type="entry name" value="Alpha-amylase"/>
    <property type="match status" value="1"/>
</dbReference>
<dbReference type="Gene3D" id="3.20.20.80">
    <property type="entry name" value="Glycosidases"/>
    <property type="match status" value="1"/>
</dbReference>
<keyword evidence="7" id="KW-0119">Carbohydrate metabolism</keyword>
<dbReference type="InterPro" id="IPR004193">
    <property type="entry name" value="Glyco_hydro_13_N"/>
</dbReference>
<protein>
    <recommendedName>
        <fullName evidence="4">1,4-alpha-glucan branching enzyme</fullName>
        <ecNumber evidence="4">2.4.1.18</ecNumber>
    </recommendedName>
</protein>
<evidence type="ECO:0000256" key="3">
    <source>
        <dbReference type="ARBA" id="ARBA00009000"/>
    </source>
</evidence>
<organism evidence="10 11">
    <name type="scientific">Alkalitalea saponilacus</name>
    <dbReference type="NCBI Taxonomy" id="889453"/>
    <lineage>
        <taxon>Bacteria</taxon>
        <taxon>Pseudomonadati</taxon>
        <taxon>Bacteroidota</taxon>
        <taxon>Bacteroidia</taxon>
        <taxon>Marinilabiliales</taxon>
        <taxon>Marinilabiliaceae</taxon>
        <taxon>Alkalitalea</taxon>
    </lineage>
</organism>
<dbReference type="Pfam" id="PF02806">
    <property type="entry name" value="Alpha-amylase_C"/>
    <property type="match status" value="1"/>
</dbReference>
<keyword evidence="6" id="KW-0808">Transferase</keyword>
<dbReference type="GO" id="GO:0043169">
    <property type="term" value="F:cation binding"/>
    <property type="evidence" value="ECO:0007669"/>
    <property type="project" value="InterPro"/>
</dbReference>
<dbReference type="PIRSF" id="PIRSF000463">
    <property type="entry name" value="GlgB"/>
    <property type="match status" value="1"/>
</dbReference>
<dbReference type="Proteomes" id="UP000191055">
    <property type="component" value="Unassembled WGS sequence"/>
</dbReference>
<dbReference type="InterPro" id="IPR017853">
    <property type="entry name" value="GH"/>
</dbReference>
<dbReference type="SMART" id="SM00642">
    <property type="entry name" value="Aamy"/>
    <property type="match status" value="1"/>
</dbReference>
<dbReference type="InterPro" id="IPR037439">
    <property type="entry name" value="Branching_enzy"/>
</dbReference>
<comment type="similarity">
    <text evidence="3">Belongs to the glycosyl hydrolase 13 family. GlgB subfamily.</text>
</comment>
<gene>
    <name evidence="10" type="ORF">SAMN03080601_01680</name>
</gene>
<dbReference type="InterPro" id="IPR013783">
    <property type="entry name" value="Ig-like_fold"/>
</dbReference>
<evidence type="ECO:0000313" key="10">
    <source>
        <dbReference type="EMBL" id="SKB99472.1"/>
    </source>
</evidence>
<dbReference type="EC" id="2.4.1.18" evidence="4"/>
<name>A0A1T5FTJ2_9BACT</name>
<dbReference type="PANTHER" id="PTHR43651">
    <property type="entry name" value="1,4-ALPHA-GLUCAN-BRANCHING ENZYME"/>
    <property type="match status" value="1"/>
</dbReference>
<dbReference type="GO" id="GO:0005737">
    <property type="term" value="C:cytoplasm"/>
    <property type="evidence" value="ECO:0007669"/>
    <property type="project" value="TreeGrafter"/>
</dbReference>
<dbReference type="InterPro" id="IPR014756">
    <property type="entry name" value="Ig_E-set"/>
</dbReference>
<dbReference type="InterPro" id="IPR006047">
    <property type="entry name" value="GH13_cat_dom"/>
</dbReference>
<dbReference type="GO" id="GO:0005978">
    <property type="term" value="P:glycogen biosynthetic process"/>
    <property type="evidence" value="ECO:0007669"/>
    <property type="project" value="InterPro"/>
</dbReference>
<dbReference type="FunFam" id="3.20.20.80:FF:000001">
    <property type="entry name" value="1,4-alpha-glucan branching enzyme"/>
    <property type="match status" value="1"/>
</dbReference>
<proteinExistence type="inferred from homology"/>
<dbReference type="FunFam" id="2.60.40.1180:FF:000050">
    <property type="entry name" value="1,4-alpha-glucan branching enzyme"/>
    <property type="match status" value="1"/>
</dbReference>
<dbReference type="KEGG" id="asx:CDL62_10230"/>
<evidence type="ECO:0000256" key="2">
    <source>
        <dbReference type="ARBA" id="ARBA00002953"/>
    </source>
</evidence>
<evidence type="ECO:0000256" key="7">
    <source>
        <dbReference type="ARBA" id="ARBA00023277"/>
    </source>
</evidence>
<dbReference type="Pfam" id="PF02922">
    <property type="entry name" value="CBM_48"/>
    <property type="match status" value="1"/>
</dbReference>
<dbReference type="InterPro" id="IPR006048">
    <property type="entry name" value="A-amylase/branching_C"/>
</dbReference>
<evidence type="ECO:0000256" key="5">
    <source>
        <dbReference type="ARBA" id="ARBA00022676"/>
    </source>
</evidence>
<dbReference type="SUPFAM" id="SSF51011">
    <property type="entry name" value="Glycosyl hydrolase domain"/>
    <property type="match status" value="1"/>
</dbReference>
<evidence type="ECO:0000256" key="4">
    <source>
        <dbReference type="ARBA" id="ARBA00012541"/>
    </source>
</evidence>
<evidence type="ECO:0000313" key="11">
    <source>
        <dbReference type="Proteomes" id="UP000191055"/>
    </source>
</evidence>
<evidence type="ECO:0000256" key="1">
    <source>
        <dbReference type="ARBA" id="ARBA00000826"/>
    </source>
</evidence>
<keyword evidence="5" id="KW-0328">Glycosyltransferase</keyword>
<comment type="function">
    <text evidence="2">Catalyzes the formation of the alpha-1,6-glucosidic linkages in glycogen by scission of a 1,4-alpha-linked oligosaccharide from growing alpha-1,4-glucan chains and the subsequent attachment of the oligosaccharide to the alpha-1,6 position.</text>
</comment>
<reference evidence="10 11" key="1">
    <citation type="submission" date="2017-02" db="EMBL/GenBank/DDBJ databases">
        <authorList>
            <person name="Peterson S.W."/>
        </authorList>
    </citation>
    <scope>NUCLEOTIDE SEQUENCE [LARGE SCALE GENOMIC DNA]</scope>
    <source>
        <strain evidence="10 11">DSM 24412</strain>
    </source>
</reference>
<evidence type="ECO:0000256" key="6">
    <source>
        <dbReference type="ARBA" id="ARBA00022679"/>
    </source>
</evidence>
<dbReference type="AlphaFoldDB" id="A0A1T5FTJ2"/>
<dbReference type="Gene3D" id="2.60.40.1180">
    <property type="entry name" value="Golgi alpha-mannosidase II"/>
    <property type="match status" value="1"/>
</dbReference>
<keyword evidence="11" id="KW-1185">Reference proteome</keyword>